<feature type="binding site" evidence="9">
    <location>
        <position position="16"/>
    </location>
    <ligand>
        <name>Mg(2+)</name>
        <dbReference type="ChEBI" id="CHEBI:18420"/>
    </ligand>
</feature>
<dbReference type="Proteomes" id="UP001254848">
    <property type="component" value="Unassembled WGS sequence"/>
</dbReference>
<comment type="cofactor">
    <cofactor evidence="9">
        <name>Mg(2+)</name>
        <dbReference type="ChEBI" id="CHEBI:18420"/>
    </cofactor>
</comment>
<feature type="binding site" evidence="9">
    <location>
        <begin position="12"/>
        <end position="17"/>
    </location>
    <ligand>
        <name>ATP</name>
        <dbReference type="ChEBI" id="CHEBI:30616"/>
    </ligand>
</feature>
<accession>A0ABU3P4R1</accession>
<comment type="pathway">
    <text evidence="9">Cofactor biosynthesis; biotin biosynthesis; biotin from 7,8-diaminononanoate: step 1/2.</text>
</comment>
<comment type="subunit">
    <text evidence="9">Homodimer.</text>
</comment>
<feature type="binding site" evidence="9">
    <location>
        <begin position="117"/>
        <end position="120"/>
    </location>
    <ligand>
        <name>ATP</name>
        <dbReference type="ChEBI" id="CHEBI:30616"/>
    </ligand>
</feature>
<dbReference type="InterPro" id="IPR027417">
    <property type="entry name" value="P-loop_NTPase"/>
</dbReference>
<sequence length="248" mass="25732">MAGLFVTATDTEVGKTVVAGAVAAGLRARGLSVGVMKPLASGGVVDAAGYLAAEDAVFLMRAAGVPEIERPLVNPVCLAPALTPAVAAAESGVTIEMAAVTAAYRRLAARYRLMVVEGVGGMAAPLWEDYLVADLAGAIGLPLLVVARPNLGTINHTVLTVDYARRRGLTVAGVVLNCWDEARAGVLERSNAAYIERLTAVPVLGRLPRSAAVSVPAGRTEGLAAMAEKYLDLDAIFKVMEGNRHERC</sequence>
<name>A0ABU3P4R1_9FIRM</name>
<dbReference type="PANTHER" id="PTHR43210:SF2">
    <property type="entry name" value="ATP-DEPENDENT DETHIOBIOTIN SYNTHETASE BIOD 2"/>
    <property type="match status" value="1"/>
</dbReference>
<reference evidence="10 11" key="1">
    <citation type="submission" date="2023-07" db="EMBL/GenBank/DDBJ databases">
        <title>The novel representative of Negativicutes class, Anaeroselena agilis gen. nov. sp. nov.</title>
        <authorList>
            <person name="Prokofeva M.I."/>
            <person name="Elcheninov A.G."/>
            <person name="Klyukina A."/>
            <person name="Kublanov I.V."/>
            <person name="Frolov E.N."/>
            <person name="Podosokorskaya O.A."/>
        </authorList>
    </citation>
    <scope>NUCLEOTIDE SEQUENCE [LARGE SCALE GENOMIC DNA]</scope>
    <source>
        <strain evidence="10 11">4137-cl</strain>
    </source>
</reference>
<dbReference type="NCBIfam" id="TIGR00347">
    <property type="entry name" value="bioD"/>
    <property type="match status" value="1"/>
</dbReference>
<evidence type="ECO:0000256" key="6">
    <source>
        <dbReference type="ARBA" id="ARBA00022840"/>
    </source>
</evidence>
<evidence type="ECO:0000256" key="4">
    <source>
        <dbReference type="ARBA" id="ARBA00022741"/>
    </source>
</evidence>
<comment type="caution">
    <text evidence="10">The sequence shown here is derived from an EMBL/GenBank/DDBJ whole genome shotgun (WGS) entry which is preliminary data.</text>
</comment>
<evidence type="ECO:0000256" key="9">
    <source>
        <dbReference type="HAMAP-Rule" id="MF_00336"/>
    </source>
</evidence>
<evidence type="ECO:0000256" key="2">
    <source>
        <dbReference type="ARBA" id="ARBA00022598"/>
    </source>
</evidence>
<dbReference type="Gene3D" id="3.40.50.300">
    <property type="entry name" value="P-loop containing nucleotide triphosphate hydrolases"/>
    <property type="match status" value="1"/>
</dbReference>
<evidence type="ECO:0000256" key="7">
    <source>
        <dbReference type="ARBA" id="ARBA00022842"/>
    </source>
</evidence>
<dbReference type="PANTHER" id="PTHR43210">
    <property type="entry name" value="DETHIOBIOTIN SYNTHETASE"/>
    <property type="match status" value="1"/>
</dbReference>
<dbReference type="CDD" id="cd03109">
    <property type="entry name" value="DTBS"/>
    <property type="match status" value="1"/>
</dbReference>
<dbReference type="GO" id="GO:0004141">
    <property type="term" value="F:dethiobiotin synthase activity"/>
    <property type="evidence" value="ECO:0007669"/>
    <property type="project" value="UniProtKB-EC"/>
</dbReference>
<keyword evidence="6 9" id="KW-0067">ATP-binding</keyword>
<comment type="similarity">
    <text evidence="9">Belongs to the dethiobiotin synthetase family.</text>
</comment>
<feature type="binding site" evidence="9">
    <location>
        <position position="55"/>
    </location>
    <ligand>
        <name>Mg(2+)</name>
        <dbReference type="ChEBI" id="CHEBI:18420"/>
    </ligand>
</feature>
<proteinExistence type="inferred from homology"/>
<comment type="catalytic activity">
    <reaction evidence="8">
        <text>(7R,8S)-8-amino-7-(carboxyamino)nonanoate + ATP = (4R,5S)-dethiobiotin + ADP + phosphate + H(+)</text>
        <dbReference type="Rhea" id="RHEA:63684"/>
        <dbReference type="ChEBI" id="CHEBI:15378"/>
        <dbReference type="ChEBI" id="CHEBI:30616"/>
        <dbReference type="ChEBI" id="CHEBI:43474"/>
        <dbReference type="ChEBI" id="CHEBI:149470"/>
        <dbReference type="ChEBI" id="CHEBI:149473"/>
        <dbReference type="ChEBI" id="CHEBI:456216"/>
    </reaction>
</comment>
<feature type="binding site" evidence="9">
    <location>
        <position position="117"/>
    </location>
    <ligand>
        <name>Mg(2+)</name>
        <dbReference type="ChEBI" id="CHEBI:18420"/>
    </ligand>
</feature>
<dbReference type="InterPro" id="IPR004472">
    <property type="entry name" value="DTB_synth_BioD"/>
</dbReference>
<keyword evidence="5 9" id="KW-0093">Biotin biosynthesis</keyword>
<feature type="binding site" evidence="9">
    <location>
        <begin position="208"/>
        <end position="210"/>
    </location>
    <ligand>
        <name>ATP</name>
        <dbReference type="ChEBI" id="CHEBI:30616"/>
    </ligand>
</feature>
<comment type="subcellular location">
    <subcellularLocation>
        <location evidence="9">Cytoplasm</location>
    </subcellularLocation>
</comment>
<comment type="function">
    <text evidence="9">Catalyzes a mechanistically unusual reaction, the ATP-dependent insertion of CO2 between the N7 and N8 nitrogen atoms of 7,8-diaminopelargonic acid (DAPA, also called 7,8-diammoniononanoate) to form a ureido ring.</text>
</comment>
<dbReference type="PIRSF" id="PIRSF006755">
    <property type="entry name" value="DTB_synth"/>
    <property type="match status" value="1"/>
</dbReference>
<comment type="caution">
    <text evidence="9">Lacks conserved residue(s) required for the propagation of feature annotation.</text>
</comment>
<dbReference type="RefSeq" id="WP_413782600.1">
    <property type="nucleotide sequence ID" value="NZ_JAUOZS010000002.1"/>
</dbReference>
<evidence type="ECO:0000313" key="11">
    <source>
        <dbReference type="Proteomes" id="UP001254848"/>
    </source>
</evidence>
<keyword evidence="3 9" id="KW-0479">Metal-binding</keyword>
<feature type="binding site" evidence="9">
    <location>
        <begin position="177"/>
        <end position="178"/>
    </location>
    <ligand>
        <name>ATP</name>
        <dbReference type="ChEBI" id="CHEBI:30616"/>
    </ligand>
</feature>
<keyword evidence="7 9" id="KW-0460">Magnesium</keyword>
<dbReference type="HAMAP" id="MF_00336">
    <property type="entry name" value="BioD"/>
    <property type="match status" value="1"/>
</dbReference>
<dbReference type="SUPFAM" id="SSF52540">
    <property type="entry name" value="P-loop containing nucleoside triphosphate hydrolases"/>
    <property type="match status" value="1"/>
</dbReference>
<keyword evidence="1 9" id="KW-0963">Cytoplasm</keyword>
<protein>
    <recommendedName>
        <fullName evidence="9">ATP-dependent dethiobiotin synthetase BioD</fullName>
        <ecNumber evidence="9">6.3.3.3</ecNumber>
    </recommendedName>
    <alternativeName>
        <fullName evidence="9">DTB synthetase</fullName>
        <shortName evidence="9">DTBS</shortName>
    </alternativeName>
    <alternativeName>
        <fullName evidence="9">Dethiobiotin synthase</fullName>
    </alternativeName>
</protein>
<dbReference type="Pfam" id="PF13500">
    <property type="entry name" value="AAA_26"/>
    <property type="match status" value="1"/>
</dbReference>
<dbReference type="EMBL" id="JAUOZS010000002">
    <property type="protein sequence ID" value="MDT8904039.1"/>
    <property type="molecule type" value="Genomic_DNA"/>
</dbReference>
<keyword evidence="2 9" id="KW-0436">Ligase</keyword>
<evidence type="ECO:0000256" key="3">
    <source>
        <dbReference type="ARBA" id="ARBA00022723"/>
    </source>
</evidence>
<feature type="binding site" evidence="9">
    <location>
        <position position="55"/>
    </location>
    <ligand>
        <name>ATP</name>
        <dbReference type="ChEBI" id="CHEBI:30616"/>
    </ligand>
</feature>
<dbReference type="EC" id="6.3.3.3" evidence="9"/>
<feature type="active site" evidence="9">
    <location>
        <position position="37"/>
    </location>
</feature>
<keyword evidence="11" id="KW-1185">Reference proteome</keyword>
<comment type="catalytic activity">
    <reaction evidence="9">
        <text>(7R,8S)-7,8-diammoniononanoate + CO2 + ATP = (4R,5S)-dethiobiotin + ADP + phosphate + 3 H(+)</text>
        <dbReference type="Rhea" id="RHEA:15805"/>
        <dbReference type="ChEBI" id="CHEBI:15378"/>
        <dbReference type="ChEBI" id="CHEBI:16526"/>
        <dbReference type="ChEBI" id="CHEBI:30616"/>
        <dbReference type="ChEBI" id="CHEBI:43474"/>
        <dbReference type="ChEBI" id="CHEBI:149469"/>
        <dbReference type="ChEBI" id="CHEBI:149473"/>
        <dbReference type="ChEBI" id="CHEBI:456216"/>
        <dbReference type="EC" id="6.3.3.3"/>
    </reaction>
</comment>
<evidence type="ECO:0000313" key="10">
    <source>
        <dbReference type="EMBL" id="MDT8904039.1"/>
    </source>
</evidence>
<feature type="binding site" evidence="9">
    <location>
        <position position="41"/>
    </location>
    <ligand>
        <name>substrate</name>
    </ligand>
</feature>
<evidence type="ECO:0000256" key="8">
    <source>
        <dbReference type="ARBA" id="ARBA00047386"/>
    </source>
</evidence>
<evidence type="ECO:0000256" key="5">
    <source>
        <dbReference type="ARBA" id="ARBA00022756"/>
    </source>
</evidence>
<evidence type="ECO:0000256" key="1">
    <source>
        <dbReference type="ARBA" id="ARBA00022490"/>
    </source>
</evidence>
<keyword evidence="4 9" id="KW-0547">Nucleotide-binding</keyword>
<gene>
    <name evidence="9 10" type="primary">bioD</name>
    <name evidence="10" type="ORF">Q4T40_22625</name>
</gene>
<organism evidence="10 11">
    <name type="scientific">Anaeroselena agilis</name>
    <dbReference type="NCBI Taxonomy" id="3063788"/>
    <lineage>
        <taxon>Bacteria</taxon>
        <taxon>Bacillati</taxon>
        <taxon>Bacillota</taxon>
        <taxon>Negativicutes</taxon>
        <taxon>Acetonemataceae</taxon>
        <taxon>Anaeroselena</taxon>
    </lineage>
</organism>